<reference evidence="4 5" key="1">
    <citation type="submission" date="2024-03" db="EMBL/GenBank/DDBJ databases">
        <title>A high-quality draft genome sequence of Diaporthe vaccinii, a causative agent of upright dieback and viscid rot disease in cranberry plants.</title>
        <authorList>
            <person name="Sarrasin M."/>
            <person name="Lang B.F."/>
            <person name="Burger G."/>
        </authorList>
    </citation>
    <scope>NUCLEOTIDE SEQUENCE [LARGE SCALE GENOMIC DNA]</scope>
    <source>
        <strain evidence="4 5">IS7</strain>
    </source>
</reference>
<name>A0ABR4E8L5_9PEZI</name>
<comment type="similarity">
    <text evidence="2">Belongs to the major royal jelly protein family.</text>
</comment>
<dbReference type="EMBL" id="JBAWTH010000083">
    <property type="protein sequence ID" value="KAL2278758.1"/>
    <property type="molecule type" value="Genomic_DNA"/>
</dbReference>
<proteinExistence type="inferred from homology"/>
<evidence type="ECO:0008006" key="6">
    <source>
        <dbReference type="Google" id="ProtNLM"/>
    </source>
</evidence>
<protein>
    <recommendedName>
        <fullName evidence="6">Major royal jelly protein</fullName>
    </recommendedName>
</protein>
<keyword evidence="3" id="KW-0964">Secreted</keyword>
<dbReference type="PANTHER" id="PTHR10009">
    <property type="entry name" value="PROTEIN YELLOW-RELATED"/>
    <property type="match status" value="1"/>
</dbReference>
<evidence type="ECO:0000256" key="3">
    <source>
        <dbReference type="ARBA" id="ARBA00022525"/>
    </source>
</evidence>
<organism evidence="4 5">
    <name type="scientific">Diaporthe vaccinii</name>
    <dbReference type="NCBI Taxonomy" id="105482"/>
    <lineage>
        <taxon>Eukaryota</taxon>
        <taxon>Fungi</taxon>
        <taxon>Dikarya</taxon>
        <taxon>Ascomycota</taxon>
        <taxon>Pezizomycotina</taxon>
        <taxon>Sordariomycetes</taxon>
        <taxon>Sordariomycetidae</taxon>
        <taxon>Diaporthales</taxon>
        <taxon>Diaporthaceae</taxon>
        <taxon>Diaporthe</taxon>
        <taxon>Diaporthe eres species complex</taxon>
    </lineage>
</organism>
<sequence>MWKVLGSTTALARTAAAIRSASLSTAAPNCPVPYSLTRNDSDPIGACSSDLQVIGDSPEVIHESAITPTGIAVDPEHNIFFTYARNMDMKNNTMTKATSFTEEIPWPSEQWQNCEEGQNASTCFVNVQNVVLDSVGGWWVIDSGVPNGAAMPVPDGPKVINFNYTTGEVIRTYIYPEDQWFAKLQLNDIRINNTLGPSGYAFITEDTQYGSISTLDLGTGEFIRHLYNTTFTRPDERFTSMYNGEPIRNWNGTKPSYMNSGTNGIALASGNVYWGVKSSHRWYFVSQETLVSGLTDDELSAQVRIPGNIPSEQAGFTADDRGRVYTMASEQNAILYVDTLESEVTDPVTAVPADGSGVVPAENLVHRTLLRSGLVQAADTACILDGWLYFSTNQQGLAPLRQYKNVDRRRGPFRSYRYWIGRGPAV</sequence>
<evidence type="ECO:0000256" key="1">
    <source>
        <dbReference type="ARBA" id="ARBA00004613"/>
    </source>
</evidence>
<dbReference type="InterPro" id="IPR017996">
    <property type="entry name" value="MRJP/yellow-related"/>
</dbReference>
<comment type="subcellular location">
    <subcellularLocation>
        <location evidence="1">Secreted</location>
    </subcellularLocation>
</comment>
<dbReference type="Gene3D" id="2.120.10.30">
    <property type="entry name" value="TolB, C-terminal domain"/>
    <property type="match status" value="1"/>
</dbReference>
<comment type="caution">
    <text evidence="4">The sequence shown here is derived from an EMBL/GenBank/DDBJ whole genome shotgun (WGS) entry which is preliminary data.</text>
</comment>
<evidence type="ECO:0000313" key="5">
    <source>
        <dbReference type="Proteomes" id="UP001600888"/>
    </source>
</evidence>
<evidence type="ECO:0000256" key="2">
    <source>
        <dbReference type="ARBA" id="ARBA00009127"/>
    </source>
</evidence>
<dbReference type="Pfam" id="PF03022">
    <property type="entry name" value="MRJP"/>
    <property type="match status" value="1"/>
</dbReference>
<keyword evidence="5" id="KW-1185">Reference proteome</keyword>
<dbReference type="InterPro" id="IPR011042">
    <property type="entry name" value="6-blade_b-propeller_TolB-like"/>
</dbReference>
<evidence type="ECO:0000313" key="4">
    <source>
        <dbReference type="EMBL" id="KAL2278758.1"/>
    </source>
</evidence>
<accession>A0ABR4E8L5</accession>
<gene>
    <name evidence="4" type="ORF">FJTKL_14209</name>
</gene>
<dbReference type="SUPFAM" id="SSF101898">
    <property type="entry name" value="NHL repeat"/>
    <property type="match status" value="1"/>
</dbReference>
<dbReference type="Proteomes" id="UP001600888">
    <property type="component" value="Unassembled WGS sequence"/>
</dbReference>
<dbReference type="PANTHER" id="PTHR10009:SF17">
    <property type="entry name" value="MAJOR ROYAL JELLY PROTEIN"/>
    <property type="match status" value="1"/>
</dbReference>